<evidence type="ECO:0000313" key="1">
    <source>
        <dbReference type="EMBL" id="MUL39342.1"/>
    </source>
</evidence>
<gene>
    <name evidence="1" type="ORF">BWI75_24405</name>
</gene>
<name>A0A6N8G3H9_9CHRO</name>
<dbReference type="AlphaFoldDB" id="A0A6N8G3H9"/>
<dbReference type="Proteomes" id="UP000441797">
    <property type="component" value="Unassembled WGS sequence"/>
</dbReference>
<dbReference type="RefSeq" id="WP_105219485.1">
    <property type="nucleotide sequence ID" value="NZ_CAWNSU010000038.1"/>
</dbReference>
<keyword evidence="2" id="KW-1185">Reference proteome</keyword>
<sequence>MSECADIYAAIARLERKVDSIPRVNEQAIINKAIAGAKQLLKPEIAAAAAVGFVAQQQAGDALREAGRAAQLATNAGGVANNALGKVLGLIGTVSGLLALYGVVEILPARIDGVERYIDSVAADLSKLFGIVGGVKAIAQKAQRTADEGVQLAKDANAAIPPVRAAAQNSTTHC</sequence>
<comment type="caution">
    <text evidence="1">The sequence shown here is derived from an EMBL/GenBank/DDBJ whole genome shotgun (WGS) entry which is preliminary data.</text>
</comment>
<protein>
    <submittedName>
        <fullName evidence="1">Uncharacterized protein</fullName>
    </submittedName>
</protein>
<reference evidence="1 2" key="1">
    <citation type="journal article" date="2019" name="Front. Microbiol.">
        <title>Genomic Features for Desiccation Tolerance and Sugar Biosynthesis in the Extremophile Gloeocapsopsis sp. UTEX B3054.</title>
        <authorList>
            <person name="Urrejola C."/>
            <person name="Alcorta J."/>
            <person name="Salas L."/>
            <person name="Vasquez M."/>
            <person name="Polz M.F."/>
            <person name="Vicuna R."/>
            <person name="Diez B."/>
        </authorList>
    </citation>
    <scope>NUCLEOTIDE SEQUENCE [LARGE SCALE GENOMIC DNA]</scope>
    <source>
        <strain evidence="1 2">1H9</strain>
    </source>
</reference>
<dbReference type="EMBL" id="NAPY01000075">
    <property type="protein sequence ID" value="MUL39342.1"/>
    <property type="molecule type" value="Genomic_DNA"/>
</dbReference>
<accession>A0A6N8G3H9</accession>
<organism evidence="1 2">
    <name type="scientific">Gloeocapsopsis dulcis AAB1 = 1H9</name>
    <dbReference type="NCBI Taxonomy" id="1433147"/>
    <lineage>
        <taxon>Bacteria</taxon>
        <taxon>Bacillati</taxon>
        <taxon>Cyanobacteriota</taxon>
        <taxon>Cyanophyceae</taxon>
        <taxon>Oscillatoriophycideae</taxon>
        <taxon>Chroococcales</taxon>
        <taxon>Chroococcaceae</taxon>
        <taxon>Gloeocapsopsis</taxon>
        <taxon>Gloeocapsopsis dulcis</taxon>
    </lineage>
</organism>
<proteinExistence type="predicted"/>
<evidence type="ECO:0000313" key="2">
    <source>
        <dbReference type="Proteomes" id="UP000441797"/>
    </source>
</evidence>